<evidence type="ECO:0000313" key="3">
    <source>
        <dbReference type="Proteomes" id="UP001165065"/>
    </source>
</evidence>
<name>A0A9W7LEZ5_9STRA</name>
<dbReference type="EMBL" id="BRYA01000371">
    <property type="protein sequence ID" value="GMI48039.1"/>
    <property type="molecule type" value="Genomic_DNA"/>
</dbReference>
<feature type="region of interest" description="Disordered" evidence="1">
    <location>
        <begin position="326"/>
        <end position="376"/>
    </location>
</feature>
<feature type="compositionally biased region" description="Acidic residues" evidence="1">
    <location>
        <begin position="330"/>
        <end position="344"/>
    </location>
</feature>
<organism evidence="2 3">
    <name type="scientific">Triparma columacea</name>
    <dbReference type="NCBI Taxonomy" id="722753"/>
    <lineage>
        <taxon>Eukaryota</taxon>
        <taxon>Sar</taxon>
        <taxon>Stramenopiles</taxon>
        <taxon>Ochrophyta</taxon>
        <taxon>Bolidophyceae</taxon>
        <taxon>Parmales</taxon>
        <taxon>Triparmaceae</taxon>
        <taxon>Triparma</taxon>
    </lineage>
</organism>
<dbReference type="OrthoDB" id="69177at2759"/>
<dbReference type="AlphaFoldDB" id="A0A9W7LEZ5"/>
<dbReference type="Proteomes" id="UP001165065">
    <property type="component" value="Unassembled WGS sequence"/>
</dbReference>
<protein>
    <submittedName>
        <fullName evidence="2">Uncharacterized protein</fullName>
    </submittedName>
</protein>
<evidence type="ECO:0000256" key="1">
    <source>
        <dbReference type="SAM" id="MobiDB-lite"/>
    </source>
</evidence>
<sequence>MSNASDFTLDSTGRIPFEGSLNTTFRSFQDVISSSDRTDKRLLADMKCAMTARETGGEQYSAGDTFFMPASGQPRCGLEALALSIFEYHAKKAKFDPSRSGAEWWTQVIDVRDDIGVHFDRDYGMEEFGLNVHPHVATVTYLSDKGGPTVVLEHTSGCEVGQDFSGRVDRVFMSYPEAGKHMSFDGRYLHLAPGDLMSREGKRRGLRYTFLVNVWLNHIPINSDLMPDEFLSNMSWMAGMGKKDSIGNFRSEMECEKVRFGSSSKKDQSKLLSLKFILDDYKGKLTFPAGAKEISECVRGEGGAEGSMVELGFGGKGGGEVVVERLGEVVEGEEEESSEEEEESGSSSGSEESGSEGSGNEEEEEEMESPKKKRKI</sequence>
<gene>
    <name evidence="2" type="ORF">TrCOL_g4813</name>
</gene>
<evidence type="ECO:0000313" key="2">
    <source>
        <dbReference type="EMBL" id="GMI48039.1"/>
    </source>
</evidence>
<keyword evidence="3" id="KW-1185">Reference proteome</keyword>
<accession>A0A9W7LEZ5</accession>
<reference evidence="3" key="1">
    <citation type="journal article" date="2023" name="Commun. Biol.">
        <title>Genome analysis of Parmales, the sister group of diatoms, reveals the evolutionary specialization of diatoms from phago-mixotrophs to photoautotrophs.</title>
        <authorList>
            <person name="Ban H."/>
            <person name="Sato S."/>
            <person name="Yoshikawa S."/>
            <person name="Yamada K."/>
            <person name="Nakamura Y."/>
            <person name="Ichinomiya M."/>
            <person name="Sato N."/>
            <person name="Blanc-Mathieu R."/>
            <person name="Endo H."/>
            <person name="Kuwata A."/>
            <person name="Ogata H."/>
        </authorList>
    </citation>
    <scope>NUCLEOTIDE SEQUENCE [LARGE SCALE GENOMIC DNA]</scope>
</reference>
<proteinExistence type="predicted"/>
<comment type="caution">
    <text evidence="2">The sequence shown here is derived from an EMBL/GenBank/DDBJ whole genome shotgun (WGS) entry which is preliminary data.</text>
</comment>